<feature type="transmembrane region" description="Helical" evidence="2">
    <location>
        <begin position="133"/>
        <end position="153"/>
    </location>
</feature>
<feature type="transmembrane region" description="Helical" evidence="2">
    <location>
        <begin position="201"/>
        <end position="220"/>
    </location>
</feature>
<feature type="transmembrane region" description="Helical" evidence="2">
    <location>
        <begin position="448"/>
        <end position="467"/>
    </location>
</feature>
<proteinExistence type="predicted"/>
<feature type="region of interest" description="Disordered" evidence="1">
    <location>
        <begin position="297"/>
        <end position="318"/>
    </location>
</feature>
<reference evidence="3 4" key="1">
    <citation type="submission" date="2022-04" db="EMBL/GenBank/DDBJ databases">
        <title>Gracilibacillus sp. isolated from saltern.</title>
        <authorList>
            <person name="Won M."/>
            <person name="Lee C.-M."/>
            <person name="Woen H.-Y."/>
            <person name="Kwon S.-W."/>
        </authorList>
    </citation>
    <scope>NUCLEOTIDE SEQUENCE [LARGE SCALE GENOMIC DNA]</scope>
    <source>
        <strain evidence="3 4">SSWR10-1</strain>
    </source>
</reference>
<dbReference type="Proteomes" id="UP000831782">
    <property type="component" value="Chromosome"/>
</dbReference>
<keyword evidence="4" id="KW-1185">Reference proteome</keyword>
<evidence type="ECO:0000256" key="2">
    <source>
        <dbReference type="SAM" id="Phobius"/>
    </source>
</evidence>
<dbReference type="Pfam" id="PF13425">
    <property type="entry name" value="O-antigen_lig"/>
    <property type="match status" value="1"/>
</dbReference>
<keyword evidence="2" id="KW-1133">Transmembrane helix</keyword>
<sequence length="471" mass="53327">MSKVLNNDKFFQLLTLFIILQPILDILTNAMLQFTNSSITIGILIRMLFMGIALFFIFFGSQHPYKKQVSIYLALLLLVLGIGFINNYFQKPVFNLFIEVQWLTKVIYFSVMICSIYLLFQNKKNVDFIKTRLLNYIIYALVIIGVSILIAIITNTSVDSYEWVKAGFKGWFYSANELSALLAIGFPLSILFAIRKTKSWYSFWVWIPALLVALIGALIGTKVGLFAVYITCIFISLFIAIHYIVASIKKTNDRKILLPTFVYSIALLAVILIVSPFTPGYQNLSVELPEPDQEDIDKGFEDVPGQGGNGESSGESEDEIIEGEDTRVTFEINSPIVNKILSSRHIYFTWQLNQMIRADVSQKILGMGYAGNYINNRKTIEMDFFDIFFSFGVIGFILVMLPLFMLIGIVLKKLFTNFKQIFHVENISLIISILLGLGIALIAGHVWVAPAVNLYLALSMVLLYINLKTNE</sequence>
<gene>
    <name evidence="3" type="ORF">MUN88_09625</name>
</gene>
<protein>
    <submittedName>
        <fullName evidence="3">O-antigen ligase family protein</fullName>
    </submittedName>
</protein>
<feature type="transmembrane region" description="Helical" evidence="2">
    <location>
        <begin position="257"/>
        <end position="278"/>
    </location>
</feature>
<feature type="transmembrane region" description="Helical" evidence="2">
    <location>
        <begin position="173"/>
        <end position="194"/>
    </location>
</feature>
<name>A0ABY4F0T7_9BACI</name>
<accession>A0ABY4F0T7</accession>
<evidence type="ECO:0000256" key="1">
    <source>
        <dbReference type="SAM" id="MobiDB-lite"/>
    </source>
</evidence>
<keyword evidence="3" id="KW-0436">Ligase</keyword>
<dbReference type="InterPro" id="IPR049504">
    <property type="entry name" value="O-antigen_lig"/>
</dbReference>
<dbReference type="EMBL" id="CP095072">
    <property type="protein sequence ID" value="UOQ50288.1"/>
    <property type="molecule type" value="Genomic_DNA"/>
</dbReference>
<evidence type="ECO:0000313" key="4">
    <source>
        <dbReference type="Proteomes" id="UP000831782"/>
    </source>
</evidence>
<organism evidence="3 4">
    <name type="scientific">Gracilibacillus caseinilyticus</name>
    <dbReference type="NCBI Taxonomy" id="2932256"/>
    <lineage>
        <taxon>Bacteria</taxon>
        <taxon>Bacillati</taxon>
        <taxon>Bacillota</taxon>
        <taxon>Bacilli</taxon>
        <taxon>Bacillales</taxon>
        <taxon>Bacillaceae</taxon>
        <taxon>Gracilibacillus</taxon>
    </lineage>
</organism>
<keyword evidence="2" id="KW-0812">Transmembrane</keyword>
<keyword evidence="2" id="KW-0472">Membrane</keyword>
<feature type="transmembrane region" description="Helical" evidence="2">
    <location>
        <begin position="71"/>
        <end position="90"/>
    </location>
</feature>
<feature type="transmembrane region" description="Helical" evidence="2">
    <location>
        <begin position="38"/>
        <end position="59"/>
    </location>
</feature>
<feature type="transmembrane region" description="Helical" evidence="2">
    <location>
        <begin position="226"/>
        <end position="245"/>
    </location>
</feature>
<feature type="transmembrane region" description="Helical" evidence="2">
    <location>
        <begin position="102"/>
        <end position="121"/>
    </location>
</feature>
<feature type="transmembrane region" description="Helical" evidence="2">
    <location>
        <begin position="387"/>
        <end position="411"/>
    </location>
</feature>
<dbReference type="RefSeq" id="WP_244723770.1">
    <property type="nucleotide sequence ID" value="NZ_CP095072.1"/>
</dbReference>
<feature type="transmembrane region" description="Helical" evidence="2">
    <location>
        <begin position="12"/>
        <end position="32"/>
    </location>
</feature>
<dbReference type="GO" id="GO:0016874">
    <property type="term" value="F:ligase activity"/>
    <property type="evidence" value="ECO:0007669"/>
    <property type="project" value="UniProtKB-KW"/>
</dbReference>
<evidence type="ECO:0000313" key="3">
    <source>
        <dbReference type="EMBL" id="UOQ50288.1"/>
    </source>
</evidence>
<feature type="transmembrane region" description="Helical" evidence="2">
    <location>
        <begin position="423"/>
        <end position="442"/>
    </location>
</feature>